<evidence type="ECO:0000313" key="5">
    <source>
        <dbReference type="EnsemblPlants" id="AUR62033341-RA:cds"/>
    </source>
</evidence>
<dbReference type="OMA" id="AIGAWED"/>
<dbReference type="InterPro" id="IPR005516">
    <property type="entry name" value="Remorin_C"/>
</dbReference>
<accession>A0A803MPZ0</accession>
<dbReference type="AlphaFoldDB" id="A0A803MPZ0"/>
<sequence>MAEKEIKKIVESKPTAVATPSSSSSSGITEEKSKATTPPSAPAILETIVPVVEKAEEAESQRSRQSSDRDIALAHVEQEKRLSFIKAWEESEQSKAVNKAEKQISALNAWENRKKASIDAKLKYIEEELEKKKAEYAEKMKNMVALVHKQTEEKRAIVQARKGEDLLMIQEKAAKYRATGYTPKKILGCISF</sequence>
<feature type="compositionally biased region" description="Basic and acidic residues" evidence="3">
    <location>
        <begin position="1"/>
        <end position="11"/>
    </location>
</feature>
<dbReference type="PANTHER" id="PTHR31775">
    <property type="entry name" value="OS02G0117200 PROTEIN"/>
    <property type="match status" value="1"/>
</dbReference>
<feature type="region of interest" description="Disordered" evidence="3">
    <location>
        <begin position="1"/>
        <end position="44"/>
    </location>
</feature>
<name>A0A803MPZ0_CHEQI</name>
<comment type="similarity">
    <text evidence="1">Belongs to the remorin family.</text>
</comment>
<dbReference type="Pfam" id="PF03763">
    <property type="entry name" value="Remorin_C"/>
    <property type="match status" value="1"/>
</dbReference>
<evidence type="ECO:0000313" key="6">
    <source>
        <dbReference type="Proteomes" id="UP000596660"/>
    </source>
</evidence>
<dbReference type="PANTHER" id="PTHR31775:SF31">
    <property type="entry name" value="REMORIN-LIKE"/>
    <property type="match status" value="1"/>
</dbReference>
<gene>
    <name evidence="5" type="primary">LOC110685340</name>
</gene>
<reference evidence="5" key="1">
    <citation type="journal article" date="2017" name="Nature">
        <title>The genome of Chenopodium quinoa.</title>
        <authorList>
            <person name="Jarvis D.E."/>
            <person name="Ho Y.S."/>
            <person name="Lightfoot D.J."/>
            <person name="Schmoeckel S.M."/>
            <person name="Li B."/>
            <person name="Borm T.J.A."/>
            <person name="Ohyanagi H."/>
            <person name="Mineta K."/>
            <person name="Michell C.T."/>
            <person name="Saber N."/>
            <person name="Kharbatia N.M."/>
            <person name="Rupper R.R."/>
            <person name="Sharp A.R."/>
            <person name="Dally N."/>
            <person name="Boughton B.A."/>
            <person name="Woo Y.H."/>
            <person name="Gao G."/>
            <person name="Schijlen E.G.W.M."/>
            <person name="Guo X."/>
            <person name="Momin A.A."/>
            <person name="Negrao S."/>
            <person name="Al-Babili S."/>
            <person name="Gehring C."/>
            <person name="Roessner U."/>
            <person name="Jung C."/>
            <person name="Murphy K."/>
            <person name="Arold S.T."/>
            <person name="Gojobori T."/>
            <person name="van der Linden C.G."/>
            <person name="van Loo E.N."/>
            <person name="Jellen E.N."/>
            <person name="Maughan P.J."/>
            <person name="Tester M."/>
        </authorList>
    </citation>
    <scope>NUCLEOTIDE SEQUENCE [LARGE SCALE GENOMIC DNA]</scope>
    <source>
        <strain evidence="5">cv. PI 614886</strain>
    </source>
</reference>
<feature type="domain" description="Remorin C-terminal" evidence="4">
    <location>
        <begin position="80"/>
        <end position="185"/>
    </location>
</feature>
<organism evidence="5 6">
    <name type="scientific">Chenopodium quinoa</name>
    <name type="common">Quinoa</name>
    <dbReference type="NCBI Taxonomy" id="63459"/>
    <lineage>
        <taxon>Eukaryota</taxon>
        <taxon>Viridiplantae</taxon>
        <taxon>Streptophyta</taxon>
        <taxon>Embryophyta</taxon>
        <taxon>Tracheophyta</taxon>
        <taxon>Spermatophyta</taxon>
        <taxon>Magnoliopsida</taxon>
        <taxon>eudicotyledons</taxon>
        <taxon>Gunneridae</taxon>
        <taxon>Pentapetalae</taxon>
        <taxon>Caryophyllales</taxon>
        <taxon>Chenopodiaceae</taxon>
        <taxon>Chenopodioideae</taxon>
        <taxon>Atripliceae</taxon>
        <taxon>Chenopodium</taxon>
    </lineage>
</organism>
<dbReference type="Proteomes" id="UP000596660">
    <property type="component" value="Unplaced"/>
</dbReference>
<evidence type="ECO:0000256" key="3">
    <source>
        <dbReference type="SAM" id="MobiDB-lite"/>
    </source>
</evidence>
<evidence type="ECO:0000256" key="2">
    <source>
        <dbReference type="SAM" id="Coils"/>
    </source>
</evidence>
<dbReference type="GeneID" id="110685340"/>
<dbReference type="OrthoDB" id="684343at2759"/>
<evidence type="ECO:0000256" key="1">
    <source>
        <dbReference type="ARBA" id="ARBA00005711"/>
    </source>
</evidence>
<reference evidence="5" key="2">
    <citation type="submission" date="2021-03" db="UniProtKB">
        <authorList>
            <consortium name="EnsemblPlants"/>
        </authorList>
    </citation>
    <scope>IDENTIFICATION</scope>
</reference>
<dbReference type="Gramene" id="AUR62033341-RA">
    <property type="protein sequence ID" value="AUR62033341-RA:cds"/>
    <property type="gene ID" value="AUR62033341"/>
</dbReference>
<evidence type="ECO:0000259" key="4">
    <source>
        <dbReference type="Pfam" id="PF03763"/>
    </source>
</evidence>
<dbReference type="KEGG" id="cqi:110685340"/>
<proteinExistence type="inferred from homology"/>
<dbReference type="RefSeq" id="XP_021717540.1">
    <property type="nucleotide sequence ID" value="XM_021861848.1"/>
</dbReference>
<protein>
    <recommendedName>
        <fullName evidence="4">Remorin C-terminal domain-containing protein</fullName>
    </recommendedName>
</protein>
<dbReference type="EnsemblPlants" id="AUR62033341-RA">
    <property type="protein sequence ID" value="AUR62033341-RA:cds"/>
    <property type="gene ID" value="AUR62033341"/>
</dbReference>
<keyword evidence="6" id="KW-1185">Reference proteome</keyword>
<feature type="coiled-coil region" evidence="2">
    <location>
        <begin position="115"/>
        <end position="146"/>
    </location>
</feature>
<keyword evidence="2" id="KW-0175">Coiled coil</keyword>